<reference evidence="5" key="1">
    <citation type="submission" date="2016-11" db="EMBL/GenBank/DDBJ databases">
        <authorList>
            <person name="Varghese N."/>
            <person name="Submissions S."/>
        </authorList>
    </citation>
    <scope>NUCLEOTIDE SEQUENCE [LARGE SCALE GENOMIC DNA]</scope>
    <source>
        <strain evidence="5">DSM 26899</strain>
    </source>
</reference>
<organism evidence="4 5">
    <name type="scientific">Chryseobacterium polytrichastri</name>
    <dbReference type="NCBI Taxonomy" id="1302687"/>
    <lineage>
        <taxon>Bacteria</taxon>
        <taxon>Pseudomonadati</taxon>
        <taxon>Bacteroidota</taxon>
        <taxon>Flavobacteriia</taxon>
        <taxon>Flavobacteriales</taxon>
        <taxon>Weeksellaceae</taxon>
        <taxon>Chryseobacterium group</taxon>
        <taxon>Chryseobacterium</taxon>
    </lineage>
</organism>
<dbReference type="PANTHER" id="PTHR48051">
    <property type="match status" value="1"/>
</dbReference>
<evidence type="ECO:0000313" key="4">
    <source>
        <dbReference type="EMBL" id="SHL90957.1"/>
    </source>
</evidence>
<dbReference type="GO" id="GO:0005737">
    <property type="term" value="C:cytoplasm"/>
    <property type="evidence" value="ECO:0007669"/>
    <property type="project" value="TreeGrafter"/>
</dbReference>
<dbReference type="InterPro" id="IPR050216">
    <property type="entry name" value="LRR_domain-containing"/>
</dbReference>
<gene>
    <name evidence="4" type="ORF">SAMN05444267_102828</name>
</gene>
<dbReference type="Pfam" id="PF23598">
    <property type="entry name" value="LRR_14"/>
    <property type="match status" value="1"/>
</dbReference>
<name>A0A1M7EGW2_9FLAO</name>
<dbReference type="OrthoDB" id="1249515at2"/>
<keyword evidence="1" id="KW-0433">Leucine-rich repeat</keyword>
<dbReference type="EMBL" id="FRAV01000028">
    <property type="protein sequence ID" value="SHL90957.1"/>
    <property type="molecule type" value="Genomic_DNA"/>
</dbReference>
<dbReference type="PANTHER" id="PTHR48051:SF1">
    <property type="entry name" value="RAS SUPPRESSOR PROTEIN 1"/>
    <property type="match status" value="1"/>
</dbReference>
<evidence type="ECO:0000256" key="2">
    <source>
        <dbReference type="ARBA" id="ARBA00022737"/>
    </source>
</evidence>
<dbReference type="InterPro" id="IPR055414">
    <property type="entry name" value="LRR_R13L4/SHOC2-like"/>
</dbReference>
<dbReference type="STRING" id="1302687.SAMN05444267_102828"/>
<accession>A0A1M7EGW2</accession>
<evidence type="ECO:0000259" key="3">
    <source>
        <dbReference type="Pfam" id="PF23598"/>
    </source>
</evidence>
<keyword evidence="2" id="KW-0677">Repeat</keyword>
<keyword evidence="5" id="KW-1185">Reference proteome</keyword>
<protein>
    <recommendedName>
        <fullName evidence="3">Disease resistance R13L4/SHOC-2-like LRR domain-containing protein</fullName>
    </recommendedName>
</protein>
<feature type="domain" description="Disease resistance R13L4/SHOC-2-like LRR" evidence="3">
    <location>
        <begin position="39"/>
        <end position="153"/>
    </location>
</feature>
<dbReference type="RefSeq" id="WP_073294943.1">
    <property type="nucleotide sequence ID" value="NZ_FRAV01000028.1"/>
</dbReference>
<dbReference type="AlphaFoldDB" id="A0A1M7EGW2"/>
<dbReference type="SUPFAM" id="SSF52047">
    <property type="entry name" value="RNI-like"/>
    <property type="match status" value="1"/>
</dbReference>
<dbReference type="Proteomes" id="UP000184364">
    <property type="component" value="Unassembled WGS sequence"/>
</dbReference>
<evidence type="ECO:0000313" key="5">
    <source>
        <dbReference type="Proteomes" id="UP000184364"/>
    </source>
</evidence>
<proteinExistence type="predicted"/>
<dbReference type="Gene3D" id="3.80.10.10">
    <property type="entry name" value="Ribonuclease Inhibitor"/>
    <property type="match status" value="1"/>
</dbReference>
<evidence type="ECO:0000256" key="1">
    <source>
        <dbReference type="ARBA" id="ARBA00022614"/>
    </source>
</evidence>
<dbReference type="InterPro" id="IPR032675">
    <property type="entry name" value="LRR_dom_sf"/>
</dbReference>
<sequence length="195" mass="22741">MYLFKKTKFSSLSDAIQNPKNCKKLSLLFIEYNLKDKGAIFSQFINLRTLEIQADPSIYDLDNFELPEEIASLKKLKKIWLLNLPFRTFPEWLTQIKSLKYLMVRGNDIDSIPDTIMQLNNLKTLRIENCELKKLPKTLNQMSSLRFLGLCSTKLTDLNPDLFPNNLKEISLSGSRKFEDDDLENLKKAMRKTKI</sequence>